<name>A0A0P0WVK1_ORYSJ</name>
<evidence type="ECO:0000313" key="5">
    <source>
        <dbReference type="Proteomes" id="UP000059680"/>
    </source>
</evidence>
<feature type="region of interest" description="Disordered" evidence="2">
    <location>
        <begin position="287"/>
        <end position="325"/>
    </location>
</feature>
<protein>
    <submittedName>
        <fullName evidence="4">Os06g0298700 protein</fullName>
    </submittedName>
</protein>
<dbReference type="Gene3D" id="3.40.50.720">
    <property type="entry name" value="NAD(P)-binding Rossmann-like Domain"/>
    <property type="match status" value="1"/>
</dbReference>
<evidence type="ECO:0000313" key="4">
    <source>
        <dbReference type="EMBL" id="BAS97363.1"/>
    </source>
</evidence>
<dbReference type="InParanoid" id="A0A0P0WVK1"/>
<reference evidence="4 5" key="2">
    <citation type="journal article" date="2013" name="Plant Cell Physiol.">
        <title>Rice Annotation Project Database (RAP-DB): an integrative and interactive database for rice genomics.</title>
        <authorList>
            <person name="Sakai H."/>
            <person name="Lee S.S."/>
            <person name="Tanaka T."/>
            <person name="Numa H."/>
            <person name="Kim J."/>
            <person name="Kawahara Y."/>
            <person name="Wakimoto H."/>
            <person name="Yang C.C."/>
            <person name="Iwamoto M."/>
            <person name="Abe T."/>
            <person name="Yamada Y."/>
            <person name="Muto A."/>
            <person name="Inokuchi H."/>
            <person name="Ikemura T."/>
            <person name="Matsumoto T."/>
            <person name="Sasaki T."/>
            <person name="Itoh T."/>
        </authorList>
    </citation>
    <scope>NUCLEOTIDE SEQUENCE [LARGE SCALE GENOMIC DNA]</scope>
    <source>
        <strain evidence="5">cv. Nipponbare</strain>
    </source>
</reference>
<dbReference type="InterPro" id="IPR002347">
    <property type="entry name" value="SDR_fam"/>
</dbReference>
<sequence length="385" mass="42049">MAGHVFMIRQESAPPAPPWWFLSLVFLGAAYVATVTLRLLAYLAFSLHRQPKDLRSRYGAWAVITGPTSGMGRAMALELARRGLNLVLVGRDPANLEEISNTVRSLHGVETKTVVFDLSLVATPHGDEPLRQLRETVEGLDVGVLMNNAGVGEPAMAYLHEADVEAWVRMMRVNLWAVTEVTAAVLPGMVERGRGAVVNIGSASSQAIPSFPLCTIYSATKRHVHATNTRNMLLHFFIVKVTYSHYAGTWLISPGAFTSSTQVKGSMCNARRRSSWRRGWWRTWRRRGASRRSRSPRAPTRARGGGVDRPRRPALHAERPAPAAVVRRRRRAGLRARLVPPAQPPGAEDDVVSANQSVGGAGAVVTAGSSFLALRLAFMNNNSGQ</sequence>
<dbReference type="SMR" id="A0A0P0WVK1"/>
<dbReference type="Pfam" id="PF00106">
    <property type="entry name" value="adh_short"/>
    <property type="match status" value="1"/>
</dbReference>
<gene>
    <name evidence="4" type="ordered locus">Os06g0298700</name>
    <name evidence="4" type="ORF">OSNPB_060298700</name>
</gene>
<proteinExistence type="predicted"/>
<dbReference type="InterPro" id="IPR036291">
    <property type="entry name" value="NAD(P)-bd_dom_sf"/>
</dbReference>
<dbReference type="SUPFAM" id="SSF51735">
    <property type="entry name" value="NAD(P)-binding Rossmann-fold domains"/>
    <property type="match status" value="1"/>
</dbReference>
<dbReference type="PaxDb" id="39947-A0A0P0WVK1"/>
<keyword evidence="3" id="KW-1133">Transmembrane helix</keyword>
<dbReference type="FunCoup" id="A0A0P0WVK1">
    <property type="interactions" value="32"/>
</dbReference>
<dbReference type="AlphaFoldDB" id="A0A0P0WVK1"/>
<dbReference type="PANTHER" id="PTHR43899">
    <property type="entry name" value="RH59310P"/>
    <property type="match status" value="1"/>
</dbReference>
<dbReference type="Gramene" id="Os06t0298700-00">
    <property type="protein sequence ID" value="Os06t0298700-00"/>
    <property type="gene ID" value="Os06g0298700"/>
</dbReference>
<evidence type="ECO:0000256" key="1">
    <source>
        <dbReference type="ARBA" id="ARBA00023002"/>
    </source>
</evidence>
<evidence type="ECO:0000256" key="3">
    <source>
        <dbReference type="SAM" id="Phobius"/>
    </source>
</evidence>
<dbReference type="Proteomes" id="UP000059680">
    <property type="component" value="Chromosome 6"/>
</dbReference>
<organism evidence="4 5">
    <name type="scientific">Oryza sativa subsp. japonica</name>
    <name type="common">Rice</name>
    <dbReference type="NCBI Taxonomy" id="39947"/>
    <lineage>
        <taxon>Eukaryota</taxon>
        <taxon>Viridiplantae</taxon>
        <taxon>Streptophyta</taxon>
        <taxon>Embryophyta</taxon>
        <taxon>Tracheophyta</taxon>
        <taxon>Spermatophyta</taxon>
        <taxon>Magnoliopsida</taxon>
        <taxon>Liliopsida</taxon>
        <taxon>Poales</taxon>
        <taxon>Poaceae</taxon>
        <taxon>BOP clade</taxon>
        <taxon>Oryzoideae</taxon>
        <taxon>Oryzeae</taxon>
        <taxon>Oryzinae</taxon>
        <taxon>Oryza</taxon>
        <taxon>Oryza sativa</taxon>
    </lineage>
</organism>
<dbReference type="GO" id="GO:0045703">
    <property type="term" value="F:ketoreductase activity"/>
    <property type="evidence" value="ECO:0000318"/>
    <property type="project" value="GO_Central"/>
</dbReference>
<dbReference type="PANTHER" id="PTHR43899:SF17">
    <property type="entry name" value="OS06G0299200 PROTEIN"/>
    <property type="match status" value="1"/>
</dbReference>
<reference evidence="5" key="1">
    <citation type="journal article" date="2005" name="Nature">
        <title>The map-based sequence of the rice genome.</title>
        <authorList>
            <consortium name="International rice genome sequencing project (IRGSP)"/>
            <person name="Matsumoto T."/>
            <person name="Wu J."/>
            <person name="Kanamori H."/>
            <person name="Katayose Y."/>
            <person name="Fujisawa M."/>
            <person name="Namiki N."/>
            <person name="Mizuno H."/>
            <person name="Yamamoto K."/>
            <person name="Antonio B.A."/>
            <person name="Baba T."/>
            <person name="Sakata K."/>
            <person name="Nagamura Y."/>
            <person name="Aoki H."/>
            <person name="Arikawa K."/>
            <person name="Arita K."/>
            <person name="Bito T."/>
            <person name="Chiden Y."/>
            <person name="Fujitsuka N."/>
            <person name="Fukunaka R."/>
            <person name="Hamada M."/>
            <person name="Harada C."/>
            <person name="Hayashi A."/>
            <person name="Hijishita S."/>
            <person name="Honda M."/>
            <person name="Hosokawa S."/>
            <person name="Ichikawa Y."/>
            <person name="Idonuma A."/>
            <person name="Iijima M."/>
            <person name="Ikeda M."/>
            <person name="Ikeno M."/>
            <person name="Ito K."/>
            <person name="Ito S."/>
            <person name="Ito T."/>
            <person name="Ito Y."/>
            <person name="Ito Y."/>
            <person name="Iwabuchi A."/>
            <person name="Kamiya K."/>
            <person name="Karasawa W."/>
            <person name="Kurita K."/>
            <person name="Katagiri S."/>
            <person name="Kikuta A."/>
            <person name="Kobayashi H."/>
            <person name="Kobayashi N."/>
            <person name="Machita K."/>
            <person name="Maehara T."/>
            <person name="Masukawa M."/>
            <person name="Mizubayashi T."/>
            <person name="Mukai Y."/>
            <person name="Nagasaki H."/>
            <person name="Nagata Y."/>
            <person name="Naito S."/>
            <person name="Nakashima M."/>
            <person name="Nakama Y."/>
            <person name="Nakamichi Y."/>
            <person name="Nakamura M."/>
            <person name="Meguro A."/>
            <person name="Negishi M."/>
            <person name="Ohta I."/>
            <person name="Ohta T."/>
            <person name="Okamoto M."/>
            <person name="Ono N."/>
            <person name="Saji S."/>
            <person name="Sakaguchi M."/>
            <person name="Sakai K."/>
            <person name="Shibata M."/>
            <person name="Shimokawa T."/>
            <person name="Song J."/>
            <person name="Takazaki Y."/>
            <person name="Terasawa K."/>
            <person name="Tsugane M."/>
            <person name="Tsuji K."/>
            <person name="Ueda S."/>
            <person name="Waki K."/>
            <person name="Yamagata H."/>
            <person name="Yamamoto M."/>
            <person name="Yamamoto S."/>
            <person name="Yamane H."/>
            <person name="Yoshiki S."/>
            <person name="Yoshihara R."/>
            <person name="Yukawa K."/>
            <person name="Zhong H."/>
            <person name="Yano M."/>
            <person name="Yuan Q."/>
            <person name="Ouyang S."/>
            <person name="Liu J."/>
            <person name="Jones K.M."/>
            <person name="Gansberger K."/>
            <person name="Moffat K."/>
            <person name="Hill J."/>
            <person name="Bera J."/>
            <person name="Fadrosh D."/>
            <person name="Jin S."/>
            <person name="Johri S."/>
            <person name="Kim M."/>
            <person name="Overton L."/>
            <person name="Reardon M."/>
            <person name="Tsitrin T."/>
            <person name="Vuong H."/>
            <person name="Weaver B."/>
            <person name="Ciecko A."/>
            <person name="Tallon L."/>
            <person name="Jackson J."/>
            <person name="Pai G."/>
            <person name="Aken S.V."/>
            <person name="Utterback T."/>
            <person name="Reidmuller S."/>
            <person name="Feldblyum T."/>
            <person name="Hsiao J."/>
            <person name="Zismann V."/>
            <person name="Iobst S."/>
            <person name="de Vazeille A.R."/>
            <person name="Buell C.R."/>
            <person name="Ying K."/>
            <person name="Li Y."/>
            <person name="Lu T."/>
            <person name="Huang Y."/>
            <person name="Zhao Q."/>
            <person name="Feng Q."/>
            <person name="Zhang L."/>
            <person name="Zhu J."/>
            <person name="Weng Q."/>
            <person name="Mu J."/>
            <person name="Lu Y."/>
            <person name="Fan D."/>
            <person name="Liu Y."/>
            <person name="Guan J."/>
            <person name="Zhang Y."/>
            <person name="Yu S."/>
            <person name="Liu X."/>
            <person name="Zhang Y."/>
            <person name="Hong G."/>
            <person name="Han B."/>
            <person name="Choisne N."/>
            <person name="Demange N."/>
            <person name="Orjeda G."/>
            <person name="Samain S."/>
            <person name="Cattolico L."/>
            <person name="Pelletier E."/>
            <person name="Couloux A."/>
            <person name="Segurens B."/>
            <person name="Wincker P."/>
            <person name="D'Hont A."/>
            <person name="Scarpelli C."/>
            <person name="Weissenbach J."/>
            <person name="Salanoubat M."/>
            <person name="Quetier F."/>
            <person name="Yu Y."/>
            <person name="Kim H.R."/>
            <person name="Rambo T."/>
            <person name="Currie J."/>
            <person name="Collura K."/>
            <person name="Luo M."/>
            <person name="Yang T."/>
            <person name="Ammiraju J.S.S."/>
            <person name="Engler F."/>
            <person name="Soderlund C."/>
            <person name="Wing R.A."/>
            <person name="Palmer L.E."/>
            <person name="de la Bastide M."/>
            <person name="Spiegel L."/>
            <person name="Nascimento L."/>
            <person name="Zutavern T."/>
            <person name="O'Shaughnessy A."/>
            <person name="Dike S."/>
            <person name="Dedhia N."/>
            <person name="Preston R."/>
            <person name="Balija V."/>
            <person name="McCombie W.R."/>
            <person name="Chow T."/>
            <person name="Chen H."/>
            <person name="Chung M."/>
            <person name="Chen C."/>
            <person name="Shaw J."/>
            <person name="Wu H."/>
            <person name="Hsiao K."/>
            <person name="Chao Y."/>
            <person name="Chu M."/>
            <person name="Cheng C."/>
            <person name="Hour A."/>
            <person name="Lee P."/>
            <person name="Lin S."/>
            <person name="Lin Y."/>
            <person name="Liou J."/>
            <person name="Liu S."/>
            <person name="Hsing Y."/>
            <person name="Raghuvanshi S."/>
            <person name="Mohanty A."/>
            <person name="Bharti A.K."/>
            <person name="Gaur A."/>
            <person name="Gupta V."/>
            <person name="Kumar D."/>
            <person name="Ravi V."/>
            <person name="Vij S."/>
            <person name="Kapur A."/>
            <person name="Khurana P."/>
            <person name="Khurana P."/>
            <person name="Khurana J.P."/>
            <person name="Tyagi A.K."/>
            <person name="Gaikwad K."/>
            <person name="Singh A."/>
            <person name="Dalal V."/>
            <person name="Srivastava S."/>
            <person name="Dixit A."/>
            <person name="Pal A.K."/>
            <person name="Ghazi I.A."/>
            <person name="Yadav M."/>
            <person name="Pandit A."/>
            <person name="Bhargava A."/>
            <person name="Sureshbabu K."/>
            <person name="Batra K."/>
            <person name="Sharma T.R."/>
            <person name="Mohapatra T."/>
            <person name="Singh N.K."/>
            <person name="Messing J."/>
            <person name="Nelson A.B."/>
            <person name="Fuks G."/>
            <person name="Kavchok S."/>
            <person name="Keizer G."/>
            <person name="Linton E."/>
            <person name="Llaca V."/>
            <person name="Song R."/>
            <person name="Tanyolac B."/>
            <person name="Young S."/>
            <person name="Ho-Il K."/>
            <person name="Hahn J.H."/>
            <person name="Sangsakoo G."/>
            <person name="Vanavichit A."/>
            <person name="de Mattos Luiz.A.T."/>
            <person name="Zimmer P.D."/>
            <person name="Malone G."/>
            <person name="Dellagostin O."/>
            <person name="de Oliveira A.C."/>
            <person name="Bevan M."/>
            <person name="Bancroft I."/>
            <person name="Minx P."/>
            <person name="Cordum H."/>
            <person name="Wilson R."/>
            <person name="Cheng Z."/>
            <person name="Jin W."/>
            <person name="Jiang J."/>
            <person name="Leong S.A."/>
            <person name="Iwama H."/>
            <person name="Gojobori T."/>
            <person name="Itoh T."/>
            <person name="Niimura Y."/>
            <person name="Fujii Y."/>
            <person name="Habara T."/>
            <person name="Sakai H."/>
            <person name="Sato Y."/>
            <person name="Wilson G."/>
            <person name="Kumar K."/>
            <person name="McCouch S."/>
            <person name="Juretic N."/>
            <person name="Hoen D."/>
            <person name="Wright S."/>
            <person name="Bruskiewich R."/>
            <person name="Bureau T."/>
            <person name="Miyao A."/>
            <person name="Hirochika H."/>
            <person name="Nishikawa T."/>
            <person name="Kadowaki K."/>
            <person name="Sugiura M."/>
            <person name="Burr B."/>
            <person name="Sasaki T."/>
        </authorList>
    </citation>
    <scope>NUCLEOTIDE SEQUENCE [LARGE SCALE GENOMIC DNA]</scope>
    <source>
        <strain evidence="5">cv. Nipponbare</strain>
    </source>
</reference>
<dbReference type="InterPro" id="IPR051019">
    <property type="entry name" value="VLCFA-Steroid_DH"/>
</dbReference>
<dbReference type="eggNOG" id="ENOG502QRPU">
    <property type="taxonomic scope" value="Eukaryota"/>
</dbReference>
<dbReference type="STRING" id="39947.A0A0P0WVK1"/>
<keyword evidence="3" id="KW-0472">Membrane</keyword>
<keyword evidence="5" id="KW-1185">Reference proteome</keyword>
<dbReference type="GO" id="GO:0005783">
    <property type="term" value="C:endoplasmic reticulum"/>
    <property type="evidence" value="ECO:0000318"/>
    <property type="project" value="GO_Central"/>
</dbReference>
<feature type="transmembrane region" description="Helical" evidence="3">
    <location>
        <begin position="20"/>
        <end position="45"/>
    </location>
</feature>
<feature type="compositionally biased region" description="Basic and acidic residues" evidence="2">
    <location>
        <begin position="306"/>
        <end position="319"/>
    </location>
</feature>
<dbReference type="PRINTS" id="PR00081">
    <property type="entry name" value="GDHRDH"/>
</dbReference>
<evidence type="ECO:0000256" key="2">
    <source>
        <dbReference type="SAM" id="MobiDB-lite"/>
    </source>
</evidence>
<accession>A0A0P0WVK1</accession>
<keyword evidence="1" id="KW-0560">Oxidoreductase</keyword>
<keyword evidence="3" id="KW-0812">Transmembrane</keyword>
<dbReference type="EMBL" id="AP014962">
    <property type="protein sequence ID" value="BAS97363.1"/>
    <property type="molecule type" value="Genomic_DNA"/>
</dbReference>
<dbReference type="OMA" id="GSMCNAR"/>
<reference evidence="4 5" key="3">
    <citation type="journal article" date="2013" name="Rice">
        <title>Improvement of the Oryza sativa Nipponbare reference genome using next generation sequence and optical map data.</title>
        <authorList>
            <person name="Kawahara Y."/>
            <person name="de la Bastide M."/>
            <person name="Hamilton J.P."/>
            <person name="Kanamori H."/>
            <person name="McCombie W.R."/>
            <person name="Ouyang S."/>
            <person name="Schwartz D.C."/>
            <person name="Tanaka T."/>
            <person name="Wu J."/>
            <person name="Zhou S."/>
            <person name="Childs K.L."/>
            <person name="Davidson R.M."/>
            <person name="Lin H."/>
            <person name="Quesada-Ocampo L."/>
            <person name="Vaillancourt B."/>
            <person name="Sakai H."/>
            <person name="Lee S.S."/>
            <person name="Kim J."/>
            <person name="Numa H."/>
            <person name="Itoh T."/>
            <person name="Buell C.R."/>
            <person name="Matsumoto T."/>
        </authorList>
    </citation>
    <scope>NUCLEOTIDE SEQUENCE [LARGE SCALE GENOMIC DNA]</scope>
    <source>
        <strain evidence="5">cv. Nipponbare</strain>
    </source>
</reference>